<keyword evidence="3 7" id="KW-0812">Transmembrane</keyword>
<protein>
    <submittedName>
        <fullName evidence="8">UPF0496 protein</fullName>
    </submittedName>
</protein>
<reference evidence="8 9" key="1">
    <citation type="submission" date="2017-07" db="EMBL/GenBank/DDBJ databases">
        <title>An improved, manually edited Actinidia chinensis var. chinensis (kiwifruit) genome highlights the challenges associated with draft genomes and gene prediction in plants.</title>
        <authorList>
            <person name="Pilkington S."/>
            <person name="Crowhurst R."/>
            <person name="Hilario E."/>
            <person name="Nardozza S."/>
            <person name="Fraser L."/>
            <person name="Peng Y."/>
            <person name="Gunaseelan K."/>
            <person name="Simpson R."/>
            <person name="Tahir J."/>
            <person name="Deroles S."/>
            <person name="Templeton K."/>
            <person name="Luo Z."/>
            <person name="Davy M."/>
            <person name="Cheng C."/>
            <person name="Mcneilage M."/>
            <person name="Scaglione D."/>
            <person name="Liu Y."/>
            <person name="Zhang Q."/>
            <person name="Datson P."/>
            <person name="De Silva N."/>
            <person name="Gardiner S."/>
            <person name="Bassett H."/>
            <person name="Chagne D."/>
            <person name="Mccallum J."/>
            <person name="Dzierzon H."/>
            <person name="Deng C."/>
            <person name="Wang Y.-Y."/>
            <person name="Barron N."/>
            <person name="Manako K."/>
            <person name="Bowen J."/>
            <person name="Foster T."/>
            <person name="Erridge Z."/>
            <person name="Tiffin H."/>
            <person name="Waite C."/>
            <person name="Davies K."/>
            <person name="Grierson E."/>
            <person name="Laing W."/>
            <person name="Kirk R."/>
            <person name="Chen X."/>
            <person name="Wood M."/>
            <person name="Montefiori M."/>
            <person name="Brummell D."/>
            <person name="Schwinn K."/>
            <person name="Catanach A."/>
            <person name="Fullerton C."/>
            <person name="Li D."/>
            <person name="Meiyalaghan S."/>
            <person name="Nieuwenhuizen N."/>
            <person name="Read N."/>
            <person name="Prakash R."/>
            <person name="Hunter D."/>
            <person name="Zhang H."/>
            <person name="Mckenzie M."/>
            <person name="Knabel M."/>
            <person name="Harris A."/>
            <person name="Allan A."/>
            <person name="Chen A."/>
            <person name="Janssen B."/>
            <person name="Plunkett B."/>
            <person name="Dwamena C."/>
            <person name="Voogd C."/>
            <person name="Leif D."/>
            <person name="Lafferty D."/>
            <person name="Souleyre E."/>
            <person name="Varkonyi-Gasic E."/>
            <person name="Gambi F."/>
            <person name="Hanley J."/>
            <person name="Yao J.-L."/>
            <person name="Cheung J."/>
            <person name="David K."/>
            <person name="Warren B."/>
            <person name="Marsh K."/>
            <person name="Snowden K."/>
            <person name="Lin-Wang K."/>
            <person name="Brian L."/>
            <person name="Martinez-Sanchez M."/>
            <person name="Wang M."/>
            <person name="Ileperuma N."/>
            <person name="Macnee N."/>
            <person name="Campin R."/>
            <person name="Mcatee P."/>
            <person name="Drummond R."/>
            <person name="Espley R."/>
            <person name="Ireland H."/>
            <person name="Wu R."/>
            <person name="Atkinson R."/>
            <person name="Karunairetnam S."/>
            <person name="Bulley S."/>
            <person name="Chunkath S."/>
            <person name="Hanley Z."/>
            <person name="Storey R."/>
            <person name="Thrimawithana A."/>
            <person name="Thomson S."/>
            <person name="David C."/>
            <person name="Testolin R."/>
        </authorList>
    </citation>
    <scope>NUCLEOTIDE SEQUENCE [LARGE SCALE GENOMIC DNA]</scope>
    <source>
        <strain evidence="9">cv. Red5</strain>
        <tissue evidence="8">Young leaf</tissue>
    </source>
</reference>
<gene>
    <name evidence="8" type="ORF">CEY00_Acc07018</name>
</gene>
<accession>A0A2R6RHA3</accession>
<evidence type="ECO:0000256" key="3">
    <source>
        <dbReference type="ARBA" id="ARBA00022692"/>
    </source>
</evidence>
<name>A0A2R6RHA3_ACTCC</name>
<keyword evidence="5 7" id="KW-0472">Membrane</keyword>
<dbReference type="InterPro" id="IPR007749">
    <property type="entry name" value="DUF677"/>
</dbReference>
<dbReference type="Gramene" id="PSS29402">
    <property type="protein sequence ID" value="PSS29402"/>
    <property type="gene ID" value="CEY00_Acc07018"/>
</dbReference>
<keyword evidence="9" id="KW-1185">Reference proteome</keyword>
<dbReference type="STRING" id="1590841.A0A2R6RHA3"/>
<keyword evidence="6" id="KW-0175">Coiled coil</keyword>
<evidence type="ECO:0000256" key="5">
    <source>
        <dbReference type="ARBA" id="ARBA00023136"/>
    </source>
</evidence>
<comment type="similarity">
    <text evidence="2">Belongs to the UPF0496 family.</text>
</comment>
<dbReference type="OrthoDB" id="10293267at2759"/>
<proteinExistence type="inferred from homology"/>
<evidence type="ECO:0000256" key="1">
    <source>
        <dbReference type="ARBA" id="ARBA00004370"/>
    </source>
</evidence>
<dbReference type="GO" id="GO:0016020">
    <property type="term" value="C:membrane"/>
    <property type="evidence" value="ECO:0007669"/>
    <property type="project" value="UniProtKB-SubCell"/>
</dbReference>
<feature type="coiled-coil region" evidence="6">
    <location>
        <begin position="296"/>
        <end position="343"/>
    </location>
</feature>
<dbReference type="InParanoid" id="A0A2R6RHA3"/>
<evidence type="ECO:0000256" key="2">
    <source>
        <dbReference type="ARBA" id="ARBA00009074"/>
    </source>
</evidence>
<dbReference type="Pfam" id="PF05055">
    <property type="entry name" value="DUF677"/>
    <property type="match status" value="1"/>
</dbReference>
<dbReference type="PANTHER" id="PTHR31113:SF3">
    <property type="entry name" value="UPF0496 PROTEIN 1"/>
    <property type="match status" value="1"/>
</dbReference>
<evidence type="ECO:0000256" key="4">
    <source>
        <dbReference type="ARBA" id="ARBA00022989"/>
    </source>
</evidence>
<evidence type="ECO:0000313" key="8">
    <source>
        <dbReference type="EMBL" id="PSS29402.1"/>
    </source>
</evidence>
<dbReference type="AlphaFoldDB" id="A0A2R6RHA3"/>
<organism evidence="8 9">
    <name type="scientific">Actinidia chinensis var. chinensis</name>
    <name type="common">Chinese soft-hair kiwi</name>
    <dbReference type="NCBI Taxonomy" id="1590841"/>
    <lineage>
        <taxon>Eukaryota</taxon>
        <taxon>Viridiplantae</taxon>
        <taxon>Streptophyta</taxon>
        <taxon>Embryophyta</taxon>
        <taxon>Tracheophyta</taxon>
        <taxon>Spermatophyta</taxon>
        <taxon>Magnoliopsida</taxon>
        <taxon>eudicotyledons</taxon>
        <taxon>Gunneridae</taxon>
        <taxon>Pentapetalae</taxon>
        <taxon>asterids</taxon>
        <taxon>Ericales</taxon>
        <taxon>Actinidiaceae</taxon>
        <taxon>Actinidia</taxon>
    </lineage>
</organism>
<evidence type="ECO:0000313" key="9">
    <source>
        <dbReference type="Proteomes" id="UP000241394"/>
    </source>
</evidence>
<reference evidence="9" key="2">
    <citation type="journal article" date="2018" name="BMC Genomics">
        <title>A manually annotated Actinidia chinensis var. chinensis (kiwifruit) genome highlights the challenges associated with draft genomes and gene prediction in plants.</title>
        <authorList>
            <person name="Pilkington S.M."/>
            <person name="Crowhurst R."/>
            <person name="Hilario E."/>
            <person name="Nardozza S."/>
            <person name="Fraser L."/>
            <person name="Peng Y."/>
            <person name="Gunaseelan K."/>
            <person name="Simpson R."/>
            <person name="Tahir J."/>
            <person name="Deroles S.C."/>
            <person name="Templeton K."/>
            <person name="Luo Z."/>
            <person name="Davy M."/>
            <person name="Cheng C."/>
            <person name="McNeilage M."/>
            <person name="Scaglione D."/>
            <person name="Liu Y."/>
            <person name="Zhang Q."/>
            <person name="Datson P."/>
            <person name="De Silva N."/>
            <person name="Gardiner S.E."/>
            <person name="Bassett H."/>
            <person name="Chagne D."/>
            <person name="McCallum J."/>
            <person name="Dzierzon H."/>
            <person name="Deng C."/>
            <person name="Wang Y.Y."/>
            <person name="Barron L."/>
            <person name="Manako K."/>
            <person name="Bowen J."/>
            <person name="Foster T.M."/>
            <person name="Erridge Z.A."/>
            <person name="Tiffin H."/>
            <person name="Waite C.N."/>
            <person name="Davies K.M."/>
            <person name="Grierson E.P."/>
            <person name="Laing W.A."/>
            <person name="Kirk R."/>
            <person name="Chen X."/>
            <person name="Wood M."/>
            <person name="Montefiori M."/>
            <person name="Brummell D.A."/>
            <person name="Schwinn K.E."/>
            <person name="Catanach A."/>
            <person name="Fullerton C."/>
            <person name="Li D."/>
            <person name="Meiyalaghan S."/>
            <person name="Nieuwenhuizen N."/>
            <person name="Read N."/>
            <person name="Prakash R."/>
            <person name="Hunter D."/>
            <person name="Zhang H."/>
            <person name="McKenzie M."/>
            <person name="Knabel M."/>
            <person name="Harris A."/>
            <person name="Allan A.C."/>
            <person name="Gleave A."/>
            <person name="Chen A."/>
            <person name="Janssen B.J."/>
            <person name="Plunkett B."/>
            <person name="Ampomah-Dwamena C."/>
            <person name="Voogd C."/>
            <person name="Leif D."/>
            <person name="Lafferty D."/>
            <person name="Souleyre E.J.F."/>
            <person name="Varkonyi-Gasic E."/>
            <person name="Gambi F."/>
            <person name="Hanley J."/>
            <person name="Yao J.L."/>
            <person name="Cheung J."/>
            <person name="David K.M."/>
            <person name="Warren B."/>
            <person name="Marsh K."/>
            <person name="Snowden K.C."/>
            <person name="Lin-Wang K."/>
            <person name="Brian L."/>
            <person name="Martinez-Sanchez M."/>
            <person name="Wang M."/>
            <person name="Ileperuma N."/>
            <person name="Macnee N."/>
            <person name="Campin R."/>
            <person name="McAtee P."/>
            <person name="Drummond R.S.M."/>
            <person name="Espley R.V."/>
            <person name="Ireland H.S."/>
            <person name="Wu R."/>
            <person name="Atkinson R.G."/>
            <person name="Karunairetnam S."/>
            <person name="Bulley S."/>
            <person name="Chunkath S."/>
            <person name="Hanley Z."/>
            <person name="Storey R."/>
            <person name="Thrimawithana A.H."/>
            <person name="Thomson S."/>
            <person name="David C."/>
            <person name="Testolin R."/>
            <person name="Huang H."/>
            <person name="Hellens R.P."/>
            <person name="Schaffer R.J."/>
        </authorList>
    </citation>
    <scope>NUCLEOTIDE SEQUENCE [LARGE SCALE GENOMIC DNA]</scope>
    <source>
        <strain evidence="9">cv. Red5</strain>
    </source>
</reference>
<sequence>MGNCMSTKSAETSTAIIFNDRIPLTSELNSYEDQNLQSFYNNLHAKTNQVINTVAAGIEVQAPSLHALRDVIQYCLDMNQEVAKVTLTSKTDRSENEGLFKLVEEYFENSLQTLDLCAALDKCLKRAHHSQLHILVAVQQFEQEDGIDGNKYEKTLDELKKFKASGDPFTDEFMQIFHSVYTRQMLMPAKLQHKENKLHKDYKYYHALGKVSGIIFVATVAAVLIGSVVAAAMAAPPVAAALAAATAFPIGSVGKWIDSLLKSYETAIKGQQEVLTSMKMGTKFAIGDLDNIRLCIDQLEIVIESLLHDAEFAIEEEAVKIGIEEIKKRVVLFMKEVEGLEKQLESCRRDVCRARTVVLRRITKLPGD</sequence>
<evidence type="ECO:0000256" key="7">
    <source>
        <dbReference type="SAM" id="Phobius"/>
    </source>
</evidence>
<keyword evidence="4 7" id="KW-1133">Transmembrane helix</keyword>
<dbReference type="PANTHER" id="PTHR31113">
    <property type="entry name" value="UPF0496 PROTEIN 3-RELATED"/>
    <property type="match status" value="1"/>
</dbReference>
<dbReference type="Proteomes" id="UP000241394">
    <property type="component" value="Chromosome LG6"/>
</dbReference>
<feature type="transmembrane region" description="Helical" evidence="7">
    <location>
        <begin position="207"/>
        <end position="232"/>
    </location>
</feature>
<dbReference type="EMBL" id="NKQK01000006">
    <property type="protein sequence ID" value="PSS29402.1"/>
    <property type="molecule type" value="Genomic_DNA"/>
</dbReference>
<evidence type="ECO:0000256" key="6">
    <source>
        <dbReference type="SAM" id="Coils"/>
    </source>
</evidence>
<comment type="subcellular location">
    <subcellularLocation>
        <location evidence="1">Membrane</location>
    </subcellularLocation>
</comment>
<comment type="caution">
    <text evidence="8">The sequence shown here is derived from an EMBL/GenBank/DDBJ whole genome shotgun (WGS) entry which is preliminary data.</text>
</comment>